<evidence type="ECO:0000313" key="1">
    <source>
        <dbReference type="EMBL" id="PJI92281.1"/>
    </source>
</evidence>
<evidence type="ECO:0000313" key="2">
    <source>
        <dbReference type="Proteomes" id="UP000228531"/>
    </source>
</evidence>
<protein>
    <submittedName>
        <fullName evidence="1">Uncharacterized protein</fullName>
    </submittedName>
</protein>
<proteinExistence type="predicted"/>
<gene>
    <name evidence="1" type="ORF">BC777_1126</name>
</gene>
<organism evidence="1 2">
    <name type="scientific">Yoonia maricola</name>
    <dbReference type="NCBI Taxonomy" id="420999"/>
    <lineage>
        <taxon>Bacteria</taxon>
        <taxon>Pseudomonadati</taxon>
        <taxon>Pseudomonadota</taxon>
        <taxon>Alphaproteobacteria</taxon>
        <taxon>Rhodobacterales</taxon>
        <taxon>Paracoccaceae</taxon>
        <taxon>Yoonia</taxon>
    </lineage>
</organism>
<dbReference type="EMBL" id="PGTY01000001">
    <property type="protein sequence ID" value="PJI92281.1"/>
    <property type="molecule type" value="Genomic_DNA"/>
</dbReference>
<keyword evidence="2" id="KW-1185">Reference proteome</keyword>
<dbReference type="Proteomes" id="UP000228531">
    <property type="component" value="Unassembled WGS sequence"/>
</dbReference>
<dbReference type="AlphaFoldDB" id="A0A2M8WMX7"/>
<reference evidence="1 2" key="1">
    <citation type="submission" date="2017-11" db="EMBL/GenBank/DDBJ databases">
        <title>Genomic Encyclopedia of Archaeal and Bacterial Type Strains, Phase II (KMG-II): From Individual Species to Whole Genera.</title>
        <authorList>
            <person name="Goeker M."/>
        </authorList>
    </citation>
    <scope>NUCLEOTIDE SEQUENCE [LARGE SCALE GENOMIC DNA]</scope>
    <source>
        <strain evidence="1 2">DSM 29128</strain>
    </source>
</reference>
<name>A0A2M8WMX7_9RHOB</name>
<accession>A0A2M8WMX7</accession>
<comment type="caution">
    <text evidence="1">The sequence shown here is derived from an EMBL/GenBank/DDBJ whole genome shotgun (WGS) entry which is preliminary data.</text>
</comment>
<sequence length="52" mass="5790">MTVRGVCEDGMVCQWFSKSETLKKDVFPDFMLMPADDVGGFTVIIDSDADKL</sequence>